<reference evidence="3" key="1">
    <citation type="submission" date="2021-02" db="EMBL/GenBank/DDBJ databases">
        <authorList>
            <person name="Nowell W R."/>
        </authorList>
    </citation>
    <scope>NUCLEOTIDE SEQUENCE</scope>
</reference>
<gene>
    <name evidence="4" type="ORF">IZO911_LOCUS37560</name>
    <name evidence="6" type="ORF">KXQ929_LOCUS12461</name>
    <name evidence="5" type="ORF">OKA104_LOCUS10871</name>
    <name evidence="3" type="ORF">VCS650_LOCUS31517</name>
</gene>
<evidence type="ECO:0000259" key="2">
    <source>
        <dbReference type="Pfam" id="PF04073"/>
    </source>
</evidence>
<dbReference type="EMBL" id="CAJOAY010000493">
    <property type="protein sequence ID" value="CAF3677295.1"/>
    <property type="molecule type" value="Genomic_DNA"/>
</dbReference>
<dbReference type="Proteomes" id="UP000663881">
    <property type="component" value="Unassembled WGS sequence"/>
</dbReference>
<dbReference type="PANTHER" id="PTHR30411:SF9">
    <property type="entry name" value="MULTIFUNCTIONAL SER_THR-TRNA DEACYLASE PROXP-Y"/>
    <property type="match status" value="1"/>
</dbReference>
<evidence type="ECO:0000256" key="1">
    <source>
        <dbReference type="ARBA" id="ARBA00031612"/>
    </source>
</evidence>
<dbReference type="InterPro" id="IPR007214">
    <property type="entry name" value="YbaK/aa-tRNA-synth-assoc-dom"/>
</dbReference>
<evidence type="ECO:0000313" key="7">
    <source>
        <dbReference type="Proteomes" id="UP000663891"/>
    </source>
</evidence>
<dbReference type="Proteomes" id="UP000663891">
    <property type="component" value="Unassembled WGS sequence"/>
</dbReference>
<sequence>MATGPVSSNVFNSISTYLKENDISFRSIQHEPTYTSEQSAQVRGEDLSIGGKALVMKIDDKFHLFVLSASKKCDSKRIKEYLKTKKIRFATNEELMNLTGLVPGSVPPFGQPILPFELHVDESIVQNEKIAFNAGDLTQSIIMLVKDYLNVTKAHIFLFSSD</sequence>
<dbReference type="EMBL" id="CAJOBB010000641">
    <property type="protein sequence ID" value="CAF3721866.1"/>
    <property type="molecule type" value="Genomic_DNA"/>
</dbReference>
<accession>A0A815E3C1</accession>
<organism evidence="3 7">
    <name type="scientific">Adineta steineri</name>
    <dbReference type="NCBI Taxonomy" id="433720"/>
    <lineage>
        <taxon>Eukaryota</taxon>
        <taxon>Metazoa</taxon>
        <taxon>Spiralia</taxon>
        <taxon>Gnathifera</taxon>
        <taxon>Rotifera</taxon>
        <taxon>Eurotatoria</taxon>
        <taxon>Bdelloidea</taxon>
        <taxon>Adinetida</taxon>
        <taxon>Adinetidae</taxon>
        <taxon>Adineta</taxon>
    </lineage>
</organism>
<dbReference type="OrthoDB" id="308744at2759"/>
<dbReference type="InterPro" id="IPR036754">
    <property type="entry name" value="YbaK/aa-tRNA-synt-asso_dom_sf"/>
</dbReference>
<evidence type="ECO:0000313" key="6">
    <source>
        <dbReference type="EMBL" id="CAF3721866.1"/>
    </source>
</evidence>
<evidence type="ECO:0000313" key="4">
    <source>
        <dbReference type="EMBL" id="CAF1365471.1"/>
    </source>
</evidence>
<dbReference type="Proteomes" id="UP000663868">
    <property type="component" value="Unassembled WGS sequence"/>
</dbReference>
<dbReference type="EMBL" id="CAJNON010000542">
    <property type="protein sequence ID" value="CAF1309607.1"/>
    <property type="molecule type" value="Genomic_DNA"/>
</dbReference>
<proteinExistence type="predicted"/>
<dbReference type="GO" id="GO:0002161">
    <property type="term" value="F:aminoacyl-tRNA deacylase activity"/>
    <property type="evidence" value="ECO:0007669"/>
    <property type="project" value="InterPro"/>
</dbReference>
<dbReference type="EMBL" id="CAJNOE010000958">
    <property type="protein sequence ID" value="CAF1365471.1"/>
    <property type="molecule type" value="Genomic_DNA"/>
</dbReference>
<evidence type="ECO:0000313" key="5">
    <source>
        <dbReference type="EMBL" id="CAF3677295.1"/>
    </source>
</evidence>
<name>A0A815E3C1_9BILA</name>
<dbReference type="PANTHER" id="PTHR30411">
    <property type="entry name" value="CYTOPLASMIC PROTEIN"/>
    <property type="match status" value="1"/>
</dbReference>
<dbReference type="Pfam" id="PF04073">
    <property type="entry name" value="tRNA_edit"/>
    <property type="match status" value="1"/>
</dbReference>
<feature type="domain" description="YbaK/aminoacyl-tRNA synthetase-associated" evidence="2">
    <location>
        <begin position="30"/>
        <end position="149"/>
    </location>
</feature>
<comment type="caution">
    <text evidence="3">The sequence shown here is derived from an EMBL/GenBank/DDBJ whole genome shotgun (WGS) entry which is preliminary data.</text>
</comment>
<dbReference type="Gene3D" id="3.90.960.10">
    <property type="entry name" value="YbaK/aminoacyl-tRNA synthetase-associated domain"/>
    <property type="match status" value="1"/>
</dbReference>
<protein>
    <recommendedName>
        <fullName evidence="1">PrdX deacylase domain-containing protein 1</fullName>
    </recommendedName>
</protein>
<dbReference type="AlphaFoldDB" id="A0A815E3C1"/>
<evidence type="ECO:0000313" key="3">
    <source>
        <dbReference type="EMBL" id="CAF1309607.1"/>
    </source>
</evidence>
<dbReference type="SUPFAM" id="SSF55826">
    <property type="entry name" value="YbaK/ProRS associated domain"/>
    <property type="match status" value="1"/>
</dbReference>
<dbReference type="Proteomes" id="UP000663860">
    <property type="component" value="Unassembled WGS sequence"/>
</dbReference>